<proteinExistence type="predicted"/>
<name>X6P0P0_RETFI</name>
<evidence type="ECO:0000313" key="2">
    <source>
        <dbReference type="Proteomes" id="UP000023152"/>
    </source>
</evidence>
<protein>
    <submittedName>
        <fullName evidence="1">Uncharacterized protein</fullName>
    </submittedName>
</protein>
<sequence length="1156" mass="134325">TKEFPAFDVKHIRPKHKELKRSIRIDSAADIPYIALRVALDTISTFYESSRHHDTGSKLFVETMGRVSLDIILNFDEMFLYSLKPDIRRVYKHRFIMAVQILRKLLGFECSSHNSYLLDEQIWPSITSTIFNRFLDRLNACAPNVNENRLCSALTDRLNLLMEHLHGSGVPLNLYDSVKLRVSISMMPTVFDKRINCLQSSLRRMSAKDEHDNKRIDIGNGKQRLQRPLFANYFAQWIQKVLKMSESEFVKNPSFEHFELLLNRQLILPNVDEKSPESQSVKDNELLIAVSHHNLLATKLTLFSWQRLCVIQILRGNGAVICDSLLYFMRHPCEELDVTQYSCTLNNVIEDCLKRVIKSIMVAHYPKMFESNWSAFVQAWYKKNGGWGKAVELTFVSYFLNKLLECMQEMTNKESACYSTLCFYSAVVQLWNNLCYAFRMVFMDDLHKWVKVFVQALQQVQHQHTFSKYARRLFNITVVWNLIEKVVNLPEFVMPVSLVNLKKKPSLAPRRGQFPYLILVEAAETSHQFKKKKYIYAYILWVDLAWKWFCKEPYQSILSLYDKNESEALNNCVDRVIRLFELFVATQKDAFSWDCFTSVTLKLLHKEGPKSERNVVTAVLEAVVRHVLTSSREKRKDESDHSFLFRAVCNKSFFFFSNHLYYHREFIMWNLIQKDQVLLFVEQCYNKGGADQLFAESAEFGLLLLSFHKTCSSSVDEIDARVKQLVFPIVESYVTNASKKTSELTPLEDLSRRIMQYLLNFTSPLSHKLSEDKRLPLAKSIIEIHDMDKQLENSHVKKWSSGFVKKFYADKTSSVNQLVNLLRPVERTLTRSVQQEHSKVAEESMTLTIVHVLKSVLGRRTWTDLLTFFEKDPVTSIEEDALLVWCTNATFFKTFCALVRYRVDWKALFEWLVIVGEKKLRVKEMIEFGKSLTNNMAPNYLQTKEISVEVQEWINVLTHVASSPTQNPLLRSFVANILQKLMSDVDFVVATFGATHIWTLVRSLFYCYHIGAHVSYQPVRDKLITFIDGVRQVEEHALRQDRSDVLKKSLRDDNDNTNQIGDITKLLFQNLVNLEKVFEVDAVNNEGNCTANLLKGCLEASFAFIQSNPGLYCHLSTEICILCLNTLTFIGRYPFHWDIKSDLQTCARLFSLCQIQ</sequence>
<dbReference type="Proteomes" id="UP000023152">
    <property type="component" value="Unassembled WGS sequence"/>
</dbReference>
<accession>X6P0P0</accession>
<dbReference type="AlphaFoldDB" id="X6P0P0"/>
<gene>
    <name evidence="1" type="ORF">RFI_05475</name>
</gene>
<comment type="caution">
    <text evidence="1">The sequence shown here is derived from an EMBL/GenBank/DDBJ whole genome shotgun (WGS) entry which is preliminary data.</text>
</comment>
<evidence type="ECO:0000313" key="1">
    <source>
        <dbReference type="EMBL" id="ETO31644.1"/>
    </source>
</evidence>
<organism evidence="1 2">
    <name type="scientific">Reticulomyxa filosa</name>
    <dbReference type="NCBI Taxonomy" id="46433"/>
    <lineage>
        <taxon>Eukaryota</taxon>
        <taxon>Sar</taxon>
        <taxon>Rhizaria</taxon>
        <taxon>Retaria</taxon>
        <taxon>Foraminifera</taxon>
        <taxon>Monothalamids</taxon>
        <taxon>Reticulomyxidae</taxon>
        <taxon>Reticulomyxa</taxon>
    </lineage>
</organism>
<reference evidence="1 2" key="1">
    <citation type="journal article" date="2013" name="Curr. Biol.">
        <title>The Genome of the Foraminiferan Reticulomyxa filosa.</title>
        <authorList>
            <person name="Glockner G."/>
            <person name="Hulsmann N."/>
            <person name="Schleicher M."/>
            <person name="Noegel A.A."/>
            <person name="Eichinger L."/>
            <person name="Gallinger C."/>
            <person name="Pawlowski J."/>
            <person name="Sierra R."/>
            <person name="Euteneuer U."/>
            <person name="Pillet L."/>
            <person name="Moustafa A."/>
            <person name="Platzer M."/>
            <person name="Groth M."/>
            <person name="Szafranski K."/>
            <person name="Schliwa M."/>
        </authorList>
    </citation>
    <scope>NUCLEOTIDE SEQUENCE [LARGE SCALE GENOMIC DNA]</scope>
</reference>
<feature type="non-terminal residue" evidence="1">
    <location>
        <position position="1"/>
    </location>
</feature>
<keyword evidence="2" id="KW-1185">Reference proteome</keyword>
<dbReference type="EMBL" id="ASPP01004797">
    <property type="protein sequence ID" value="ETO31644.1"/>
    <property type="molecule type" value="Genomic_DNA"/>
</dbReference>